<dbReference type="InterPro" id="IPR020807">
    <property type="entry name" value="PKS_DH"/>
</dbReference>
<dbReference type="InterPro" id="IPR042104">
    <property type="entry name" value="PKS_dehydratase_sf"/>
</dbReference>
<feature type="domain" description="Carrier" evidence="7">
    <location>
        <begin position="915"/>
        <end position="993"/>
    </location>
</feature>
<dbReference type="PROSITE" id="PS50075">
    <property type="entry name" value="CARRIER"/>
    <property type="match status" value="2"/>
</dbReference>
<dbReference type="SMART" id="SM01294">
    <property type="entry name" value="PKS_PP_betabranch"/>
    <property type="match status" value="2"/>
</dbReference>
<dbReference type="PROSITE" id="PS00606">
    <property type="entry name" value="KS3_1"/>
    <property type="match status" value="1"/>
</dbReference>
<feature type="domain" description="Ketosynthase family 3 (KS3)" evidence="8">
    <location>
        <begin position="23"/>
        <end position="426"/>
    </location>
</feature>
<dbReference type="Gene3D" id="3.40.50.11460">
    <property type="match status" value="1"/>
</dbReference>
<dbReference type="EMBL" id="BAABJM010000007">
    <property type="protein sequence ID" value="GAA5066385.1"/>
    <property type="molecule type" value="Genomic_DNA"/>
</dbReference>
<dbReference type="InterPro" id="IPR016035">
    <property type="entry name" value="Acyl_Trfase/lysoPLipase"/>
</dbReference>
<dbReference type="Proteomes" id="UP001500603">
    <property type="component" value="Unassembled WGS sequence"/>
</dbReference>
<dbReference type="SUPFAM" id="SSF53901">
    <property type="entry name" value="Thiolase-like"/>
    <property type="match status" value="2"/>
</dbReference>
<keyword evidence="3" id="KW-0808">Transferase</keyword>
<feature type="compositionally biased region" description="Polar residues" evidence="6">
    <location>
        <begin position="2667"/>
        <end position="2679"/>
    </location>
</feature>
<dbReference type="SMART" id="SM00822">
    <property type="entry name" value="PKS_KR"/>
    <property type="match status" value="1"/>
</dbReference>
<feature type="region of interest" description="N-terminal hotdog fold" evidence="5">
    <location>
        <begin position="1898"/>
        <end position="2016"/>
    </location>
</feature>
<evidence type="ECO:0000313" key="10">
    <source>
        <dbReference type="EMBL" id="GAA5066385.1"/>
    </source>
</evidence>
<feature type="active site" description="Proton donor; for dehydratase activity" evidence="5">
    <location>
        <position position="2086"/>
    </location>
</feature>
<dbReference type="SUPFAM" id="SSF51735">
    <property type="entry name" value="NAD(P)-binding Rossmann-fold domains"/>
    <property type="match status" value="2"/>
</dbReference>
<dbReference type="InterPro" id="IPR006162">
    <property type="entry name" value="Ppantetheine_attach_site"/>
</dbReference>
<dbReference type="PROSITE" id="PS52019">
    <property type="entry name" value="PKS_MFAS_DH"/>
    <property type="match status" value="1"/>
</dbReference>
<dbReference type="CDD" id="cd00833">
    <property type="entry name" value="PKS"/>
    <property type="match status" value="2"/>
</dbReference>
<dbReference type="Gene3D" id="3.40.50.720">
    <property type="entry name" value="NAD(P)-binding Rossmann-like Domain"/>
    <property type="match status" value="1"/>
</dbReference>
<dbReference type="PANTHER" id="PTHR43775">
    <property type="entry name" value="FATTY ACID SYNTHASE"/>
    <property type="match status" value="1"/>
</dbReference>
<reference evidence="11" key="1">
    <citation type="journal article" date="2019" name="Int. J. Syst. Evol. Microbiol.">
        <title>The Global Catalogue of Microorganisms (GCM) 10K type strain sequencing project: providing services to taxonomists for standard genome sequencing and annotation.</title>
        <authorList>
            <consortium name="The Broad Institute Genomics Platform"/>
            <consortium name="The Broad Institute Genome Sequencing Center for Infectious Disease"/>
            <person name="Wu L."/>
            <person name="Ma J."/>
        </authorList>
    </citation>
    <scope>NUCLEOTIDE SEQUENCE [LARGE SCALE GENOMIC DNA]</scope>
    <source>
        <strain evidence="11">JCM 18298</strain>
    </source>
</reference>
<sequence length="2867" mass="299942">MSAEPYAFESPFADSEREVADSAHSIAIVGMAGRFPGAEDLAQFWRLLAEGGAAITRTDRQPRPCGFLRDVTGMDAGFFATSATEAAAMDPQQRLLLELGWEALEDSRISPKAQRGRAVGVFVGAMHGDYEVLSSGSEPTRHTLTGVNRGMLANRISHFLGLRGPSLTVDAGQASSLVAVHLAVQSIRRGECAQALAGGVNLLLGEHETRVAENFGALSPDHRCYTFDERANGYVRGEGGALVALKPLAAALAAGDRVYAVIEGSSVNNDGDTGDSLTAPSVDAQVEVLRAALVDAGSPPQLVDYVELHGTGTPVGDPIEAAALGRVYGTARGRRGALRVGSVKTNIGHLESAAGIAGLVKAALAFRHAELPPSRNFRTANPRIPLAELGLEVVGNQVPWETTPSVLAGVSSFGMGGVNCHVVLSGSPESMRASESAASVGDPRAVAPLGNAHATPFVLSAASPEALRALATRLKTVLAPDTDLGALAYSLHATRARHDHRAVVFGHDRQDLNSGLTAIYSNTPASQAITGRAARSDRGITGRIAFVFPGQGAQKPGMARELYRTVPRFATHLDKIVEYFTPHLDVDLLDLLIGEHESSALLDQTRYTQPALFAVEFALFRLVVDLGVEPDYLIGHSIGELVAATASGALEPVDAARLVAERGRLMQSAAGAGAMVAIAAAEEQVTAHRATTGATFDIAAVNHSEATVISGPAEIVVEVGEHFAAQGHRTSKLAVSHAFHSAQMDAVLDEFRTALVGTDIGPLAIPVLSNLTGELLTDAELADPDYLGKQLRNTVRFGAGIQTLLDRDVTTFLELGPGAGLSSMIRAASAGGSIATVPALRDSSVDAEGLVRVLGELECAGVGIDWTGLIGSRQRIDLPTYPFQRKPYWLAAANDTVIPTVLTPPFTEQASVSTSAAFDAAGAVRAALAGVLGLTAPTHDELRSDFKALGMDSLGSVQFRDVLAEASGLTLSAALVYDHPTPRAVTAHLAGLLAGEPHSIEPAVVDAVNQHDAQRITGRSEYTALSDDDVVIVATAGRWPGGLDTPEDFWAALVAGSDHTGEFPRDRDWFLDQERGDGKSAARRGGFLYDAAEFDASFFGIGPREAEAMDPQQRLLLESTWTCLQRAGLAPSSLRGTATGVYIGSVQQEYGPRMHEADDSAAGYLLTGTTNSVISGRLAYQFGFAGPTVTIDTACSSSLVALHLAVRALRARECDLAVVGGVCVMSTPGMFTEFDKQGGLAADGRCKPFADEADGTVWGEAVATLLVERRADAIRSGHRVLAVVRGTAINSDGASNGLTAPNGSAQQRVIAAALADARLTPDAVDVVEAHGTGTALGDPIEAEALGAVYGRAHTARQPVLVGSAKSNIGHTQAAAGVTGVIKLVEALRSGVVAPTVHVATPSRLVDWAGAHLHVPTEPVDWPSTGGPRIAAVSSFGISGTNAHVILQQPGETAAVAATSELPVPLIFSARSSSSLRAYASALLEAGAPADDVAAVASELLRVDEGFAHRAVIRPVAEEIRDALTAIAEGGYHPGAFLAQPPASARAFVFSGQGSQRIGMGVRLAATVPAFDAELTEVAAHLDPHLPVPLATVLAGEDGDDLLHRTRYTQPAIFAFEVALARWLESVGVTPDFVAGHSIGELAAAQVAGVLGLADASRMVAARGRLMDEIEADGAMAALEATEAEVVAALDSATGVDIAAVNGPRATVISGDRGAVEQLAEVFRADGRKARLLNVSHAFHSSHMDAIADEFLRVVRTVRIEDPKIPLVSGLTGQIVRSAAELGGDYWLRHARHAVRFADVARTLSEAGVRTFLEVGPDAVLLPMLTQSVPQQSVVVASTTRRADEATSVVRALETLYLDGVDVRWRALRDTEPVDAAPLPGYAFTRTRYWSGSGTPAGHPFLGPIARSAEAGILLTGVVSLDVAPWLADHVVGGAAIFPGTGFLDLALYAAAVSGADEVVEIDLTVPMVLDESARMLAVELLSEGGNSTAFSIQSRTASTEWVTHATGLLGRGDDRSTEDPAEGELRVPHHAPEDLYPHLATDGYKYGPAFRNLRRLADDDARLLATLELDRSTTDLGHRVHPALLDAALHPLVAALLSDGSGPVVPAQFRGVRVRARPTGTVLAELTRTGAHRAGIRLATQDGRALVEVDAVTFLPTAPPKSENDGVPGRLVWVPGAPIAARSHGDVAVLGSVRGGSSADTFETLAALRSAVGAGRAVPDAVLTSVGGSVPDDIVTATHHLVAEHIALLQEWVHDELFATAELVLIIENESTTNDLDSIAVLTTDGDDKPVPYALLPSQVLAGLVRSAQHEWPGRLRLINADAGADMRQIASALVSTTDPELTVREGNTLRITVEPVDTGESLAVNAPPVRTGEGESPTDSGPTAEDNGASSMSLAESGSVELAANTAAAQRIQATREASLPNGVTGAGVITGTVLVTGASGALARLVCRHLVVEHGVRRLLLVSRGRIPARTIEELGELGAEIRTAAVDVADAEQVRALIAGIDSSAPLTAVFHLAGVLDDAALVNVEPEQITRILRPKVDGAWNLHEQTKDLDGLAAFVLFSSMVATTGNPGQTAYGAANSFLDGLARTRHRHGLPATAIGWGFWEAAEGMGATLTGTELARLRRSGVGALTPEQGMRYLDAALVAGQPHVLATPTWPTTIRAWSSRVPKSTKQSSHPSHRTSAPAERTENRWVAMSPAERADAVSTLVRDAVAQALGYASGSEIDARRGFLDMGVDSLAAVELRNQLSRATGVRLSATALIDYPSVEQLGAHVTELLADQISHAATDSAASFDPEALLAQLAQANREPSIDRSRHDPLLAQLRQLTAKLTRDPAAPEHDLTPATDDEIFDLIDNELGLSRDEAL</sequence>
<gene>
    <name evidence="10" type="ORF">GCM10023318_54480</name>
</gene>
<dbReference type="Pfam" id="PF02801">
    <property type="entry name" value="Ketoacyl-synt_C"/>
    <property type="match status" value="2"/>
</dbReference>
<dbReference type="InterPro" id="IPR018201">
    <property type="entry name" value="Ketoacyl_synth_AS"/>
</dbReference>
<proteinExistence type="predicted"/>
<dbReference type="Gene3D" id="3.10.129.110">
    <property type="entry name" value="Polyketide synthase dehydratase"/>
    <property type="match status" value="1"/>
</dbReference>
<keyword evidence="4" id="KW-0012">Acyltransferase</keyword>
<dbReference type="SUPFAM" id="SSF47336">
    <property type="entry name" value="ACP-like"/>
    <property type="match status" value="2"/>
</dbReference>
<dbReference type="SMART" id="SM00826">
    <property type="entry name" value="PKS_DH"/>
    <property type="match status" value="1"/>
</dbReference>
<feature type="region of interest" description="C-terminal hotdog fold" evidence="5">
    <location>
        <begin position="2027"/>
        <end position="2163"/>
    </location>
</feature>
<dbReference type="InterPro" id="IPR014031">
    <property type="entry name" value="Ketoacyl_synth_C"/>
</dbReference>
<evidence type="ECO:0000313" key="11">
    <source>
        <dbReference type="Proteomes" id="UP001500603"/>
    </source>
</evidence>
<evidence type="ECO:0000259" key="8">
    <source>
        <dbReference type="PROSITE" id="PS52004"/>
    </source>
</evidence>
<dbReference type="InterPro" id="IPR020841">
    <property type="entry name" value="PKS_Beta-ketoAc_synthase_dom"/>
</dbReference>
<dbReference type="InterPro" id="IPR049900">
    <property type="entry name" value="PKS_mFAS_DH"/>
</dbReference>
<feature type="active site" description="Proton acceptor; for dehydratase activity" evidence="5">
    <location>
        <position position="1929"/>
    </location>
</feature>
<dbReference type="SMART" id="SM00825">
    <property type="entry name" value="PKS_KS"/>
    <property type="match status" value="2"/>
</dbReference>
<feature type="domain" description="Carrier" evidence="7">
    <location>
        <begin position="2705"/>
        <end position="2780"/>
    </location>
</feature>
<keyword evidence="11" id="KW-1185">Reference proteome</keyword>
<dbReference type="Pfam" id="PF16197">
    <property type="entry name" value="KAsynt_C_assoc"/>
    <property type="match status" value="2"/>
</dbReference>
<dbReference type="Pfam" id="PF00550">
    <property type="entry name" value="PP-binding"/>
    <property type="match status" value="2"/>
</dbReference>
<feature type="domain" description="Ketosynthase family 3 (KS3)" evidence="8">
    <location>
        <begin position="1027"/>
        <end position="1448"/>
    </location>
</feature>
<feature type="region of interest" description="Disordered" evidence="6">
    <location>
        <begin position="2363"/>
        <end position="2396"/>
    </location>
</feature>
<comment type="caution">
    <text evidence="10">The sequence shown here is derived from an EMBL/GenBank/DDBJ whole genome shotgun (WGS) entry which is preliminary data.</text>
</comment>
<dbReference type="PANTHER" id="PTHR43775:SF51">
    <property type="entry name" value="INACTIVE PHENOLPHTHIOCEROL SYNTHESIS POLYKETIDE SYNTHASE TYPE I PKS1-RELATED"/>
    <property type="match status" value="1"/>
</dbReference>
<dbReference type="InterPro" id="IPR009081">
    <property type="entry name" value="PP-bd_ACP"/>
</dbReference>
<dbReference type="InterPro" id="IPR049552">
    <property type="entry name" value="PKS_DH_N"/>
</dbReference>
<dbReference type="InterPro" id="IPR020806">
    <property type="entry name" value="PKS_PP-bd"/>
</dbReference>
<dbReference type="SUPFAM" id="SSF52151">
    <property type="entry name" value="FabD/lysophospholipase-like"/>
    <property type="match status" value="2"/>
</dbReference>
<evidence type="ECO:0000259" key="9">
    <source>
        <dbReference type="PROSITE" id="PS52019"/>
    </source>
</evidence>
<dbReference type="InterPro" id="IPR032821">
    <property type="entry name" value="PKS_assoc"/>
</dbReference>
<dbReference type="Pfam" id="PF08659">
    <property type="entry name" value="KR"/>
    <property type="match status" value="1"/>
</dbReference>
<name>A0ABP9KYG6_9NOCA</name>
<dbReference type="RefSeq" id="WP_345498996.1">
    <property type="nucleotide sequence ID" value="NZ_BAABJM010000007.1"/>
</dbReference>
<dbReference type="InterPro" id="IPR036291">
    <property type="entry name" value="NAD(P)-bd_dom_sf"/>
</dbReference>
<dbReference type="Pfam" id="PF14765">
    <property type="entry name" value="PS-DH"/>
    <property type="match status" value="1"/>
</dbReference>
<dbReference type="InterPro" id="IPR016039">
    <property type="entry name" value="Thiolase-like"/>
</dbReference>
<dbReference type="Pfam" id="PF00109">
    <property type="entry name" value="ketoacyl-synt"/>
    <property type="match status" value="2"/>
</dbReference>
<dbReference type="InterPro" id="IPR014030">
    <property type="entry name" value="Ketoacyl_synth_N"/>
</dbReference>
<protein>
    <recommendedName>
        <fullName evidence="12">Polyketide synthase</fullName>
    </recommendedName>
</protein>
<dbReference type="Gene3D" id="3.40.47.10">
    <property type="match status" value="2"/>
</dbReference>
<dbReference type="InterPro" id="IPR001227">
    <property type="entry name" value="Ac_transferase_dom_sf"/>
</dbReference>
<dbReference type="InterPro" id="IPR050091">
    <property type="entry name" value="PKS_NRPS_Biosynth_Enz"/>
</dbReference>
<dbReference type="PROSITE" id="PS00012">
    <property type="entry name" value="PHOSPHOPANTETHEINE"/>
    <property type="match status" value="1"/>
</dbReference>
<organism evidence="10 11">
    <name type="scientific">Nocardia callitridis</name>
    <dbReference type="NCBI Taxonomy" id="648753"/>
    <lineage>
        <taxon>Bacteria</taxon>
        <taxon>Bacillati</taxon>
        <taxon>Actinomycetota</taxon>
        <taxon>Actinomycetes</taxon>
        <taxon>Mycobacteriales</taxon>
        <taxon>Nocardiaceae</taxon>
        <taxon>Nocardia</taxon>
    </lineage>
</organism>
<dbReference type="Gene3D" id="3.30.70.3290">
    <property type="match status" value="2"/>
</dbReference>
<keyword evidence="2" id="KW-0597">Phosphoprotein</keyword>
<dbReference type="SMART" id="SM00823">
    <property type="entry name" value="PKS_PP"/>
    <property type="match status" value="2"/>
</dbReference>
<feature type="region of interest" description="Disordered" evidence="6">
    <location>
        <begin position="2667"/>
        <end position="2691"/>
    </location>
</feature>
<dbReference type="Gene3D" id="3.40.366.10">
    <property type="entry name" value="Malonyl-Coenzyme A Acyl Carrier Protein, domain 2"/>
    <property type="match status" value="2"/>
</dbReference>
<dbReference type="Pfam" id="PF21089">
    <property type="entry name" value="PKS_DH_N"/>
    <property type="match status" value="1"/>
</dbReference>
<dbReference type="CDD" id="cd08956">
    <property type="entry name" value="KR_3_FAS_SDR_x"/>
    <property type="match status" value="1"/>
</dbReference>
<keyword evidence="1" id="KW-0596">Phosphopantetheine</keyword>
<dbReference type="InterPro" id="IPR013968">
    <property type="entry name" value="PKS_KR"/>
</dbReference>
<dbReference type="Pfam" id="PF00698">
    <property type="entry name" value="Acyl_transf_1"/>
    <property type="match status" value="2"/>
</dbReference>
<evidence type="ECO:0000256" key="4">
    <source>
        <dbReference type="ARBA" id="ARBA00023315"/>
    </source>
</evidence>
<evidence type="ECO:0000256" key="2">
    <source>
        <dbReference type="ARBA" id="ARBA00022553"/>
    </source>
</evidence>
<dbReference type="SUPFAM" id="SSF55048">
    <property type="entry name" value="Probable ACP-binding domain of malonyl-CoA ACP transacylase"/>
    <property type="match status" value="2"/>
</dbReference>
<dbReference type="InterPro" id="IPR016036">
    <property type="entry name" value="Malonyl_transacylase_ACP-bd"/>
</dbReference>
<evidence type="ECO:0000256" key="5">
    <source>
        <dbReference type="PROSITE-ProRule" id="PRU01363"/>
    </source>
</evidence>
<evidence type="ECO:0000259" key="7">
    <source>
        <dbReference type="PROSITE" id="PS50075"/>
    </source>
</evidence>
<dbReference type="SMART" id="SM00827">
    <property type="entry name" value="PKS_AT"/>
    <property type="match status" value="2"/>
</dbReference>
<dbReference type="Gene3D" id="1.10.1200.10">
    <property type="entry name" value="ACP-like"/>
    <property type="match status" value="2"/>
</dbReference>
<accession>A0ABP9KYG6</accession>
<dbReference type="InterPro" id="IPR049551">
    <property type="entry name" value="PKS_DH_C"/>
</dbReference>
<dbReference type="InterPro" id="IPR057326">
    <property type="entry name" value="KR_dom"/>
</dbReference>
<dbReference type="InterPro" id="IPR036736">
    <property type="entry name" value="ACP-like_sf"/>
</dbReference>
<dbReference type="InterPro" id="IPR014043">
    <property type="entry name" value="Acyl_transferase_dom"/>
</dbReference>
<evidence type="ECO:0000256" key="6">
    <source>
        <dbReference type="SAM" id="MobiDB-lite"/>
    </source>
</evidence>
<evidence type="ECO:0008006" key="12">
    <source>
        <dbReference type="Google" id="ProtNLM"/>
    </source>
</evidence>
<feature type="domain" description="PKS/mFAS DH" evidence="9">
    <location>
        <begin position="1898"/>
        <end position="2163"/>
    </location>
</feature>
<dbReference type="PROSITE" id="PS52004">
    <property type="entry name" value="KS3_2"/>
    <property type="match status" value="2"/>
</dbReference>
<evidence type="ECO:0000256" key="3">
    <source>
        <dbReference type="ARBA" id="ARBA00022679"/>
    </source>
</evidence>
<evidence type="ECO:0000256" key="1">
    <source>
        <dbReference type="ARBA" id="ARBA00022450"/>
    </source>
</evidence>